<comment type="caution">
    <text evidence="3">The sequence shown here is derived from an EMBL/GenBank/DDBJ whole genome shotgun (WGS) entry which is preliminary data.</text>
</comment>
<evidence type="ECO:0000313" key="4">
    <source>
        <dbReference type="Proteomes" id="UP000297729"/>
    </source>
</evidence>
<evidence type="ECO:0000256" key="1">
    <source>
        <dbReference type="ARBA" id="ARBA00009759"/>
    </source>
</evidence>
<dbReference type="PRINTS" id="PR01959">
    <property type="entry name" value="SBIMPHPHTASE"/>
</dbReference>
<dbReference type="InterPro" id="IPR000760">
    <property type="entry name" value="Inositol_monophosphatase-like"/>
</dbReference>
<gene>
    <name evidence="3" type="ORF">E4L98_02495</name>
</gene>
<dbReference type="Gene3D" id="3.40.190.80">
    <property type="match status" value="1"/>
</dbReference>
<keyword evidence="2" id="KW-0460">Magnesium</keyword>
<proteinExistence type="inferred from homology"/>
<evidence type="ECO:0000256" key="2">
    <source>
        <dbReference type="PIRSR" id="PIRSR600760-2"/>
    </source>
</evidence>
<dbReference type="AlphaFoldDB" id="A0A4Y9SXL1"/>
<protein>
    <submittedName>
        <fullName evidence="3">Inositol monophosphatase</fullName>
    </submittedName>
</protein>
<dbReference type="PANTHER" id="PTHR20854">
    <property type="entry name" value="INOSITOL MONOPHOSPHATASE"/>
    <property type="match status" value="1"/>
</dbReference>
<dbReference type="InterPro" id="IPR022337">
    <property type="entry name" value="Inositol_monophosphatase_SuhB"/>
</dbReference>
<comment type="similarity">
    <text evidence="1">Belongs to the inositol monophosphatase superfamily.</text>
</comment>
<dbReference type="Pfam" id="PF00459">
    <property type="entry name" value="Inositol_P"/>
    <property type="match status" value="1"/>
</dbReference>
<feature type="binding site" evidence="2">
    <location>
        <position position="83"/>
    </location>
    <ligand>
        <name>Mg(2+)</name>
        <dbReference type="ChEBI" id="CHEBI:18420"/>
        <label>1</label>
        <note>catalytic</note>
    </ligand>
</feature>
<keyword evidence="2" id="KW-0479">Metal-binding</keyword>
<feature type="binding site" evidence="2">
    <location>
        <position position="214"/>
    </location>
    <ligand>
        <name>Mg(2+)</name>
        <dbReference type="ChEBI" id="CHEBI:18420"/>
        <label>1</label>
        <note>catalytic</note>
    </ligand>
</feature>
<dbReference type="OrthoDB" id="9785695at2"/>
<dbReference type="GO" id="GO:0008934">
    <property type="term" value="F:inositol monophosphate 1-phosphatase activity"/>
    <property type="evidence" value="ECO:0007669"/>
    <property type="project" value="InterPro"/>
</dbReference>
<sequence length="268" mass="28045">MTYQLDLDRCARLLQQVTDAIAADAPHHARNATVPELIDQVHAVNAIAEPRLRAELQALYPAIGWRDEDSAAFDDAAPHWVYDPIDGAYHYLQGLPLWSASLALVADGRAVAAIVYDPALGEMFMAQAGEGARSATAPLRVSPKTELAAAVAGTAVPPRLQAGVQAQQEALCLLTAVAPKVFVLRPMAATSLQLAYVAAGRLDVYWETGNDAADWLAGALLVREAGGLATALDGGGLGPDSRGIVAGNGELVRQLRAATGIPSRVSLA</sequence>
<dbReference type="GO" id="GO:0006020">
    <property type="term" value="P:inositol metabolic process"/>
    <property type="evidence" value="ECO:0007669"/>
    <property type="project" value="TreeGrafter"/>
</dbReference>
<feature type="binding site" evidence="2">
    <location>
        <position position="86"/>
    </location>
    <ligand>
        <name>Mg(2+)</name>
        <dbReference type="ChEBI" id="CHEBI:18420"/>
        <label>1</label>
        <note>catalytic</note>
    </ligand>
</feature>
<dbReference type="SUPFAM" id="SSF56655">
    <property type="entry name" value="Carbohydrate phosphatase"/>
    <property type="match status" value="1"/>
</dbReference>
<dbReference type="EMBL" id="SPVG01000024">
    <property type="protein sequence ID" value="TFW30277.1"/>
    <property type="molecule type" value="Genomic_DNA"/>
</dbReference>
<dbReference type="Gene3D" id="3.30.540.10">
    <property type="entry name" value="Fructose-1,6-Bisphosphatase, subunit A, domain 1"/>
    <property type="match status" value="1"/>
</dbReference>
<organism evidence="3 4">
    <name type="scientific">Duganella callida</name>
    <dbReference type="NCBI Taxonomy" id="2561932"/>
    <lineage>
        <taxon>Bacteria</taxon>
        <taxon>Pseudomonadati</taxon>
        <taxon>Pseudomonadota</taxon>
        <taxon>Betaproteobacteria</taxon>
        <taxon>Burkholderiales</taxon>
        <taxon>Oxalobacteraceae</taxon>
        <taxon>Telluria group</taxon>
        <taxon>Duganella</taxon>
    </lineage>
</organism>
<comment type="cofactor">
    <cofactor evidence="2">
        <name>Mg(2+)</name>
        <dbReference type="ChEBI" id="CHEBI:18420"/>
    </cofactor>
</comment>
<reference evidence="3 4" key="1">
    <citation type="submission" date="2019-03" db="EMBL/GenBank/DDBJ databases">
        <title>Draft Genome Sequence of Duganella callidus sp. nov., a Novel Duganella Species Isolated from Cultivated Soil.</title>
        <authorList>
            <person name="Raths R."/>
            <person name="Peta V."/>
            <person name="Bucking H."/>
        </authorList>
    </citation>
    <scope>NUCLEOTIDE SEQUENCE [LARGE SCALE GENOMIC DNA]</scope>
    <source>
        <strain evidence="3 4">DN04</strain>
    </source>
</reference>
<feature type="binding site" evidence="2">
    <location>
        <position position="85"/>
    </location>
    <ligand>
        <name>Mg(2+)</name>
        <dbReference type="ChEBI" id="CHEBI:18420"/>
        <label>1</label>
        <note>catalytic</note>
    </ligand>
</feature>
<dbReference type="GO" id="GO:0046872">
    <property type="term" value="F:metal ion binding"/>
    <property type="evidence" value="ECO:0007669"/>
    <property type="project" value="UniProtKB-KW"/>
</dbReference>
<dbReference type="GO" id="GO:0007165">
    <property type="term" value="P:signal transduction"/>
    <property type="evidence" value="ECO:0007669"/>
    <property type="project" value="TreeGrafter"/>
</dbReference>
<accession>A0A4Y9SXL1</accession>
<feature type="binding site" evidence="2">
    <location>
        <position position="68"/>
    </location>
    <ligand>
        <name>Mg(2+)</name>
        <dbReference type="ChEBI" id="CHEBI:18420"/>
        <label>1</label>
        <note>catalytic</note>
    </ligand>
</feature>
<dbReference type="PANTHER" id="PTHR20854:SF4">
    <property type="entry name" value="INOSITOL-1-MONOPHOSPHATASE-RELATED"/>
    <property type="match status" value="1"/>
</dbReference>
<name>A0A4Y9SXL1_9BURK</name>
<keyword evidence="4" id="KW-1185">Reference proteome</keyword>
<evidence type="ECO:0000313" key="3">
    <source>
        <dbReference type="EMBL" id="TFW30277.1"/>
    </source>
</evidence>
<dbReference type="RefSeq" id="WP_135199991.1">
    <property type="nucleotide sequence ID" value="NZ_SPVG01000024.1"/>
</dbReference>
<dbReference type="Proteomes" id="UP000297729">
    <property type="component" value="Unassembled WGS sequence"/>
</dbReference>
<dbReference type="PRINTS" id="PR00377">
    <property type="entry name" value="IMPHPHTASES"/>
</dbReference>